<accession>A0ABT7YEE1</accession>
<dbReference type="RefSeq" id="WP_290000716.1">
    <property type="nucleotide sequence ID" value="NZ_JAUEPH010000005.1"/>
</dbReference>
<dbReference type="EMBL" id="JAUEPH010000005">
    <property type="protein sequence ID" value="MDN3204895.1"/>
    <property type="molecule type" value="Genomic_DNA"/>
</dbReference>
<comment type="subcellular location">
    <subcellularLocation>
        <location evidence="1">Membrane</location>
    </subcellularLocation>
</comment>
<dbReference type="Gene3D" id="2.40.160.50">
    <property type="entry name" value="membrane protein fhac: a member of the omp85/tpsb transporter family"/>
    <property type="match status" value="1"/>
</dbReference>
<evidence type="ECO:0000256" key="1">
    <source>
        <dbReference type="ARBA" id="ARBA00004370"/>
    </source>
</evidence>
<keyword evidence="2" id="KW-0472">Membrane</keyword>
<dbReference type="InterPro" id="IPR000184">
    <property type="entry name" value="Bac_surfAg_D15"/>
</dbReference>
<evidence type="ECO:0000313" key="5">
    <source>
        <dbReference type="Proteomes" id="UP001171916"/>
    </source>
</evidence>
<organism evidence="4 5">
    <name type="scientific">Algoriphagus sediminis</name>
    <dbReference type="NCBI Taxonomy" id="3057113"/>
    <lineage>
        <taxon>Bacteria</taxon>
        <taxon>Pseudomonadati</taxon>
        <taxon>Bacteroidota</taxon>
        <taxon>Cytophagia</taxon>
        <taxon>Cytophagales</taxon>
        <taxon>Cyclobacteriaceae</taxon>
        <taxon>Algoriphagus</taxon>
    </lineage>
</organism>
<sequence length="554" mass="63080">MICFTQISYAQDSSVLIWLTNNDEVKQEKLFLSSSSREIFLDSILTQKVAEGYLSAYWNQETKADTLFAVLDLGPKIKSVRIYSDNLPTRFNEGESKNERTYLEYSKWTQKILLQAENEGFPFASLELDSVKRDGESLIGSLVFDPGPRITWDSVKVEGQSRTSPKYLQNLSFLEIGKPFSQSKFEQATLLISCSPYFSLARNPELRFQQRKAQPVFTLRDRRANRLDGVIGILPNENEQGKVLITGQLDLELYHLGGKGRDIEVHWQRLNVETQSLSLGYRESFLFGSPLSARIGFNLLKQDTTFLNRNFELSFGYRPRPNLSLSFFTIREASDLISTFGFGEITELPDAADFRWNQYGFGLDWNTLDSPILPRSGWRFLTNFSAGNKRIIQNTAIPEEIYNSIDLNTAQYSVYGSIEKFINVNPSWGMWARSSFGWIENENLLTNDLFRLGGLKSIRGFNENFFYARSFGYLNFEQRLFFGEGSYLLAFVDGGIIQDPFSQISRDTAFSVGGGLNLDTGNGLFKFILGLGSSNEQPFSISYSRIHFGYVATF</sequence>
<feature type="domain" description="Bacterial surface antigen (D15)" evidence="3">
    <location>
        <begin position="257"/>
        <end position="550"/>
    </location>
</feature>
<evidence type="ECO:0000259" key="3">
    <source>
        <dbReference type="Pfam" id="PF01103"/>
    </source>
</evidence>
<dbReference type="Proteomes" id="UP001171916">
    <property type="component" value="Unassembled WGS sequence"/>
</dbReference>
<comment type="caution">
    <text evidence="4">The sequence shown here is derived from an EMBL/GenBank/DDBJ whole genome shotgun (WGS) entry which is preliminary data.</text>
</comment>
<gene>
    <name evidence="4" type="ORF">QVH07_12085</name>
</gene>
<keyword evidence="5" id="KW-1185">Reference proteome</keyword>
<evidence type="ECO:0000313" key="4">
    <source>
        <dbReference type="EMBL" id="MDN3204895.1"/>
    </source>
</evidence>
<evidence type="ECO:0000256" key="2">
    <source>
        <dbReference type="ARBA" id="ARBA00023136"/>
    </source>
</evidence>
<reference evidence="4" key="1">
    <citation type="submission" date="2023-06" db="EMBL/GenBank/DDBJ databases">
        <title>Robiginitalea aurantiacus sp. nov. and Algoriphagus sediminis sp. nov., isolated from coastal sediment.</title>
        <authorList>
            <person name="Zhou Z.Y."/>
            <person name="An J."/>
            <person name="Jia Y.W."/>
            <person name="Du Z.J."/>
        </authorList>
    </citation>
    <scope>NUCLEOTIDE SEQUENCE</scope>
    <source>
        <strain evidence="4">C2-7</strain>
    </source>
</reference>
<dbReference type="Pfam" id="PF01103">
    <property type="entry name" value="Omp85"/>
    <property type="match status" value="1"/>
</dbReference>
<name>A0ABT7YEE1_9BACT</name>
<proteinExistence type="predicted"/>
<protein>
    <submittedName>
        <fullName evidence="4">BamA/TamA family outer membrane protein</fullName>
    </submittedName>
</protein>